<dbReference type="AlphaFoldDB" id="A0A6V8KUX3"/>
<dbReference type="EMBL" id="BLPG01000001">
    <property type="protein sequence ID" value="GFJ87644.1"/>
    <property type="molecule type" value="Genomic_DNA"/>
</dbReference>
<comment type="caution">
    <text evidence="1">The sequence shown here is derived from an EMBL/GenBank/DDBJ whole genome shotgun (WGS) entry which is preliminary data.</text>
</comment>
<gene>
    <name evidence="1" type="ORF">Prum_012860</name>
</gene>
<reference evidence="1 2" key="1">
    <citation type="submission" date="2020-03" db="EMBL/GenBank/DDBJ databases">
        <title>Whole genome shotgun sequence of Phytohabitans rumicis NBRC 108638.</title>
        <authorList>
            <person name="Komaki H."/>
            <person name="Tamura T."/>
        </authorList>
    </citation>
    <scope>NUCLEOTIDE SEQUENCE [LARGE SCALE GENOMIC DNA]</scope>
    <source>
        <strain evidence="1 2">NBRC 108638</strain>
    </source>
</reference>
<keyword evidence="2" id="KW-1185">Reference proteome</keyword>
<proteinExistence type="predicted"/>
<accession>A0A6V8KUX3</accession>
<name>A0A6V8KUX3_9ACTN</name>
<evidence type="ECO:0000313" key="2">
    <source>
        <dbReference type="Proteomes" id="UP000482960"/>
    </source>
</evidence>
<evidence type="ECO:0000313" key="1">
    <source>
        <dbReference type="EMBL" id="GFJ87644.1"/>
    </source>
</evidence>
<sequence>MVMVPSTSPGQKLVRTSAAPSWLRRIRSPETTTAIRSEPTMTVQAPDLDETFAIPAGAAQLDRAAAALCGNG</sequence>
<reference evidence="1 2" key="2">
    <citation type="submission" date="2020-03" db="EMBL/GenBank/DDBJ databases">
        <authorList>
            <person name="Ichikawa N."/>
            <person name="Kimura A."/>
            <person name="Kitahashi Y."/>
            <person name="Uohara A."/>
        </authorList>
    </citation>
    <scope>NUCLEOTIDE SEQUENCE [LARGE SCALE GENOMIC DNA]</scope>
    <source>
        <strain evidence="1 2">NBRC 108638</strain>
    </source>
</reference>
<dbReference type="Proteomes" id="UP000482960">
    <property type="component" value="Unassembled WGS sequence"/>
</dbReference>
<organism evidence="1 2">
    <name type="scientific">Phytohabitans rumicis</name>
    <dbReference type="NCBI Taxonomy" id="1076125"/>
    <lineage>
        <taxon>Bacteria</taxon>
        <taxon>Bacillati</taxon>
        <taxon>Actinomycetota</taxon>
        <taxon>Actinomycetes</taxon>
        <taxon>Micromonosporales</taxon>
        <taxon>Micromonosporaceae</taxon>
    </lineage>
</organism>
<protein>
    <submittedName>
        <fullName evidence="1">Uncharacterized protein</fullName>
    </submittedName>
</protein>